<dbReference type="Proteomes" id="UP000054007">
    <property type="component" value="Unassembled WGS sequence"/>
</dbReference>
<keyword evidence="1" id="KW-0812">Transmembrane</keyword>
<keyword evidence="1" id="KW-1133">Transmembrane helix</keyword>
<accession>A0A0D7ARW0</accession>
<evidence type="ECO:0000313" key="3">
    <source>
        <dbReference type="Proteomes" id="UP000054007"/>
    </source>
</evidence>
<protein>
    <submittedName>
        <fullName evidence="2">Uncharacterized protein</fullName>
    </submittedName>
</protein>
<keyword evidence="1" id="KW-0472">Membrane</keyword>
<keyword evidence="3" id="KW-1185">Reference proteome</keyword>
<feature type="transmembrane region" description="Helical" evidence="1">
    <location>
        <begin position="13"/>
        <end position="35"/>
    </location>
</feature>
<proteinExistence type="predicted"/>
<sequence length="62" mass="6983">MTAPHPYHWSPDFHLTLVITITSRPFYLLINILLVSQYCTPLATLLATPWSISFPLSLASVL</sequence>
<reference evidence="2 3" key="1">
    <citation type="journal article" date="2015" name="Fungal Genet. Biol.">
        <title>Evolution of novel wood decay mechanisms in Agaricales revealed by the genome sequences of Fistulina hepatica and Cylindrobasidium torrendii.</title>
        <authorList>
            <person name="Floudas D."/>
            <person name="Held B.W."/>
            <person name="Riley R."/>
            <person name="Nagy L.G."/>
            <person name="Koehler G."/>
            <person name="Ransdell A.S."/>
            <person name="Younus H."/>
            <person name="Chow J."/>
            <person name="Chiniquy J."/>
            <person name="Lipzen A."/>
            <person name="Tritt A."/>
            <person name="Sun H."/>
            <person name="Haridas S."/>
            <person name="LaButti K."/>
            <person name="Ohm R.A."/>
            <person name="Kues U."/>
            <person name="Blanchette R.A."/>
            <person name="Grigoriev I.V."/>
            <person name="Minto R.E."/>
            <person name="Hibbett D.S."/>
        </authorList>
    </citation>
    <scope>NUCLEOTIDE SEQUENCE [LARGE SCALE GENOMIC DNA]</scope>
    <source>
        <strain evidence="2 3">FP15055 ss-10</strain>
    </source>
</reference>
<gene>
    <name evidence="2" type="ORF">CYLTODRAFT_460685</name>
</gene>
<evidence type="ECO:0000256" key="1">
    <source>
        <dbReference type="SAM" id="Phobius"/>
    </source>
</evidence>
<organism evidence="2 3">
    <name type="scientific">Cylindrobasidium torrendii FP15055 ss-10</name>
    <dbReference type="NCBI Taxonomy" id="1314674"/>
    <lineage>
        <taxon>Eukaryota</taxon>
        <taxon>Fungi</taxon>
        <taxon>Dikarya</taxon>
        <taxon>Basidiomycota</taxon>
        <taxon>Agaricomycotina</taxon>
        <taxon>Agaricomycetes</taxon>
        <taxon>Agaricomycetidae</taxon>
        <taxon>Agaricales</taxon>
        <taxon>Marasmiineae</taxon>
        <taxon>Physalacriaceae</taxon>
        <taxon>Cylindrobasidium</taxon>
    </lineage>
</organism>
<name>A0A0D7ARW0_9AGAR</name>
<dbReference type="EMBL" id="KN881513">
    <property type="protein sequence ID" value="KIY60569.1"/>
    <property type="molecule type" value="Genomic_DNA"/>
</dbReference>
<dbReference type="AlphaFoldDB" id="A0A0D7ARW0"/>
<evidence type="ECO:0000313" key="2">
    <source>
        <dbReference type="EMBL" id="KIY60569.1"/>
    </source>
</evidence>